<keyword evidence="8" id="KW-1015">Disulfide bond</keyword>
<organism evidence="12 13">
    <name type="scientific">Blautia hominis</name>
    <dbReference type="NCBI Taxonomy" id="2025493"/>
    <lineage>
        <taxon>Bacteria</taxon>
        <taxon>Bacillati</taxon>
        <taxon>Bacillota</taxon>
        <taxon>Clostridia</taxon>
        <taxon>Lachnospirales</taxon>
        <taxon>Lachnospiraceae</taxon>
        <taxon>Blautia</taxon>
    </lineage>
</organism>
<keyword evidence="4" id="KW-0819">tRNA processing</keyword>
<evidence type="ECO:0000256" key="2">
    <source>
        <dbReference type="ARBA" id="ARBA00022555"/>
    </source>
</evidence>
<keyword evidence="7" id="KW-0694">RNA-binding</keyword>
<keyword evidence="6" id="KW-0067">ATP-binding</keyword>
<dbReference type="InterPro" id="IPR004506">
    <property type="entry name" value="MnmA-like"/>
</dbReference>
<evidence type="ECO:0000256" key="8">
    <source>
        <dbReference type="ARBA" id="ARBA00023157"/>
    </source>
</evidence>
<protein>
    <recommendedName>
        <fullName evidence="1">tRNA-uridine 2-sulfurtransferase</fullName>
        <ecNumber evidence="1">2.8.1.13</ecNumber>
    </recommendedName>
</protein>
<dbReference type="Proteomes" id="UP001600943">
    <property type="component" value="Unassembled WGS sequence"/>
</dbReference>
<evidence type="ECO:0000256" key="3">
    <source>
        <dbReference type="ARBA" id="ARBA00022679"/>
    </source>
</evidence>
<dbReference type="InterPro" id="IPR046885">
    <property type="entry name" value="MnmA-like_C"/>
</dbReference>
<proteinExistence type="predicted"/>
<gene>
    <name evidence="12" type="ORF">K040078D81_45360</name>
</gene>
<comment type="caution">
    <text evidence="12">The sequence shown here is derived from an EMBL/GenBank/DDBJ whole genome shotgun (WGS) entry which is preliminary data.</text>
</comment>
<dbReference type="EMBL" id="BAABYW010000001">
    <property type="protein sequence ID" value="GAA6410419.1"/>
    <property type="molecule type" value="Genomic_DNA"/>
</dbReference>
<dbReference type="Gene3D" id="2.40.30.10">
    <property type="entry name" value="Translation factors"/>
    <property type="match status" value="1"/>
</dbReference>
<evidence type="ECO:0000256" key="6">
    <source>
        <dbReference type="ARBA" id="ARBA00022840"/>
    </source>
</evidence>
<dbReference type="PANTHER" id="PTHR11933:SF5">
    <property type="entry name" value="MITOCHONDRIAL TRNA-SPECIFIC 2-THIOURIDYLASE 1"/>
    <property type="match status" value="1"/>
</dbReference>
<feature type="domain" description="tRNA-specific 2-thiouridylase MnmA-like C-terminal" evidence="10">
    <location>
        <begin position="211"/>
        <end position="274"/>
    </location>
</feature>
<evidence type="ECO:0000256" key="4">
    <source>
        <dbReference type="ARBA" id="ARBA00022694"/>
    </source>
</evidence>
<dbReference type="InterPro" id="IPR014729">
    <property type="entry name" value="Rossmann-like_a/b/a_fold"/>
</dbReference>
<name>A0ABQ0BG69_9FIRM</name>
<evidence type="ECO:0000256" key="5">
    <source>
        <dbReference type="ARBA" id="ARBA00022741"/>
    </source>
</evidence>
<dbReference type="CDD" id="cd01998">
    <property type="entry name" value="MnmA_TRMU-like"/>
    <property type="match status" value="1"/>
</dbReference>
<keyword evidence="3" id="KW-0808">Transferase</keyword>
<evidence type="ECO:0000256" key="9">
    <source>
        <dbReference type="ARBA" id="ARBA00051542"/>
    </source>
</evidence>
<keyword evidence="2" id="KW-0820">tRNA-binding</keyword>
<dbReference type="InterPro" id="IPR023382">
    <property type="entry name" value="MnmA-like_central_sf"/>
</dbReference>
<sequence length="279" mass="32147">MYLILLCLKENVIDYFAASYLQGATPNPCIACNQYLKFGKLMQRMKELQADYIVTGHYARIEYDENRSRFLLEKGRDEAKDQYYVLYMLTQEQLAHIKFPLGDYTKAEVRKIAQEHGFTNARKRESQDICFVPEGDYTKVIELVTGQKAIHGEIVDLCGNVIGKHKGTIHYTIGQRRGLNISAGERMYVVGVLADDNHVILGTERDLFKEELIGEKVNIILYEKLISPIRVTAKVRYRQQGQPAVAWQTEEGRLHVHFDRPQCAITKGQAVVLYMIRLW</sequence>
<feature type="domain" description="tRNA-specific 2-thiouridylase MnmA-like central" evidence="11">
    <location>
        <begin position="149"/>
        <end position="202"/>
    </location>
</feature>
<evidence type="ECO:0000313" key="12">
    <source>
        <dbReference type="EMBL" id="GAA6410419.1"/>
    </source>
</evidence>
<dbReference type="PANTHER" id="PTHR11933">
    <property type="entry name" value="TRNA 5-METHYLAMINOMETHYL-2-THIOURIDYLATE -METHYLTRANSFERASE"/>
    <property type="match status" value="1"/>
</dbReference>
<keyword evidence="5" id="KW-0547">Nucleotide-binding</keyword>
<dbReference type="Gene3D" id="3.40.50.620">
    <property type="entry name" value="HUPs"/>
    <property type="match status" value="1"/>
</dbReference>
<accession>A0ABQ0BG69</accession>
<reference evidence="12 13" key="1">
    <citation type="submission" date="2024-04" db="EMBL/GenBank/DDBJ databases">
        <title>Defined microbial consortia suppress multidrug-resistant proinflammatory Enterobacteriaceae via ecological control.</title>
        <authorList>
            <person name="Furuichi M."/>
            <person name="Kawaguchi T."/>
            <person name="Pust M."/>
            <person name="Yasuma K."/>
            <person name="Plichta D."/>
            <person name="Hasegawa N."/>
            <person name="Ohya T."/>
            <person name="Bhattarai S."/>
            <person name="Sasajima S."/>
            <person name="Aoto Y."/>
            <person name="Tuganbaev T."/>
            <person name="Yaginuma M."/>
            <person name="Ueda M."/>
            <person name="Okahashi N."/>
            <person name="Amafuji K."/>
            <person name="Kiridooshi Y."/>
            <person name="Sugita K."/>
            <person name="Strazar M."/>
            <person name="Skelly A."/>
            <person name="Suda W."/>
            <person name="Hattori M."/>
            <person name="Nakamoto N."/>
            <person name="Caballero S."/>
            <person name="Norman J."/>
            <person name="Olle B."/>
            <person name="Tanoue T."/>
            <person name="Arita M."/>
            <person name="Bucci V."/>
            <person name="Atarashi K."/>
            <person name="Xavier R."/>
            <person name="Honda K."/>
        </authorList>
    </citation>
    <scope>NUCLEOTIDE SEQUENCE [LARGE SCALE GENOMIC DNA]</scope>
    <source>
        <strain evidence="13">k04-0078-D8-1</strain>
    </source>
</reference>
<dbReference type="Gene3D" id="2.30.30.280">
    <property type="entry name" value="Adenine nucleotide alpha hydrolases-like domains"/>
    <property type="match status" value="1"/>
</dbReference>
<dbReference type="RefSeq" id="WP_390408845.1">
    <property type="nucleotide sequence ID" value="NZ_BAABYW010000001.1"/>
</dbReference>
<evidence type="ECO:0000256" key="7">
    <source>
        <dbReference type="ARBA" id="ARBA00022884"/>
    </source>
</evidence>
<keyword evidence="13" id="KW-1185">Reference proteome</keyword>
<dbReference type="Pfam" id="PF03054">
    <property type="entry name" value="tRNA_Me_trans"/>
    <property type="match status" value="1"/>
</dbReference>
<dbReference type="NCBIfam" id="NF001138">
    <property type="entry name" value="PRK00143.1"/>
    <property type="match status" value="1"/>
</dbReference>
<evidence type="ECO:0000259" key="10">
    <source>
        <dbReference type="Pfam" id="PF20258"/>
    </source>
</evidence>
<dbReference type="SUPFAM" id="SSF52402">
    <property type="entry name" value="Adenine nucleotide alpha hydrolases-like"/>
    <property type="match status" value="1"/>
</dbReference>
<dbReference type="InterPro" id="IPR046884">
    <property type="entry name" value="MnmA-like_central"/>
</dbReference>
<dbReference type="NCBIfam" id="TIGR00420">
    <property type="entry name" value="trmU"/>
    <property type="match status" value="1"/>
</dbReference>
<dbReference type="EC" id="2.8.1.13" evidence="1"/>
<evidence type="ECO:0000259" key="11">
    <source>
        <dbReference type="Pfam" id="PF20259"/>
    </source>
</evidence>
<dbReference type="Pfam" id="PF20258">
    <property type="entry name" value="tRNA_Me_trans_C"/>
    <property type="match status" value="1"/>
</dbReference>
<evidence type="ECO:0000256" key="1">
    <source>
        <dbReference type="ARBA" id="ARBA00011949"/>
    </source>
</evidence>
<comment type="catalytic activity">
    <reaction evidence="9">
        <text>S-sulfanyl-L-cysteinyl-[protein] + uridine(34) in tRNA + AH2 + ATP = 2-thiouridine(34) in tRNA + L-cysteinyl-[protein] + A + AMP + diphosphate + H(+)</text>
        <dbReference type="Rhea" id="RHEA:47032"/>
        <dbReference type="Rhea" id="RHEA-COMP:10131"/>
        <dbReference type="Rhea" id="RHEA-COMP:11726"/>
        <dbReference type="Rhea" id="RHEA-COMP:11727"/>
        <dbReference type="Rhea" id="RHEA-COMP:11728"/>
        <dbReference type="ChEBI" id="CHEBI:13193"/>
        <dbReference type="ChEBI" id="CHEBI:15378"/>
        <dbReference type="ChEBI" id="CHEBI:17499"/>
        <dbReference type="ChEBI" id="CHEBI:29950"/>
        <dbReference type="ChEBI" id="CHEBI:30616"/>
        <dbReference type="ChEBI" id="CHEBI:33019"/>
        <dbReference type="ChEBI" id="CHEBI:61963"/>
        <dbReference type="ChEBI" id="CHEBI:65315"/>
        <dbReference type="ChEBI" id="CHEBI:87170"/>
        <dbReference type="ChEBI" id="CHEBI:456215"/>
        <dbReference type="EC" id="2.8.1.13"/>
    </reaction>
</comment>
<dbReference type="Pfam" id="PF20259">
    <property type="entry name" value="tRNA_Me_trans_M"/>
    <property type="match status" value="1"/>
</dbReference>
<evidence type="ECO:0000313" key="13">
    <source>
        <dbReference type="Proteomes" id="UP001600943"/>
    </source>
</evidence>